<keyword evidence="8" id="KW-0963">Cytoplasm</keyword>
<evidence type="ECO:0000256" key="4">
    <source>
        <dbReference type="ARBA" id="ARBA00022832"/>
    </source>
</evidence>
<dbReference type="EC" id="2.7.8.7" evidence="8"/>
<dbReference type="NCBIfam" id="TIGR00556">
    <property type="entry name" value="pantethn_trn"/>
    <property type="match status" value="1"/>
</dbReference>
<dbReference type="GO" id="GO:0000287">
    <property type="term" value="F:magnesium ion binding"/>
    <property type="evidence" value="ECO:0007669"/>
    <property type="project" value="UniProtKB-UniRule"/>
</dbReference>
<dbReference type="RefSeq" id="WP_087287030.1">
    <property type="nucleotide sequence ID" value="NZ_NFJD01000001.1"/>
</dbReference>
<sequence>MKIIGLGTDIVEVKRIQAFAQKPGALERIFSAQEIAYCRARKNEYQHLAVRFAAKEAVYKALPFAGIAFKKIQVVNLESGRPEVRVEDERCQGLCILISLSHTESYATAVAVVQQ</sequence>
<dbReference type="Gene3D" id="3.90.470.20">
    <property type="entry name" value="4'-phosphopantetheinyl transferase domain"/>
    <property type="match status" value="1"/>
</dbReference>
<evidence type="ECO:0000256" key="2">
    <source>
        <dbReference type="ARBA" id="ARBA00022679"/>
    </source>
</evidence>
<dbReference type="InterPro" id="IPR002582">
    <property type="entry name" value="ACPS"/>
</dbReference>
<comment type="function">
    <text evidence="8">Transfers the 4'-phosphopantetheine moiety from coenzyme A to a Ser of acyl-carrier-protein.</text>
</comment>
<dbReference type="InterPro" id="IPR004568">
    <property type="entry name" value="Ppantetheine-prot_Trfase_dom"/>
</dbReference>
<dbReference type="EMBL" id="NFJD01000001">
    <property type="protein sequence ID" value="OUO57532.1"/>
    <property type="molecule type" value="Genomic_DNA"/>
</dbReference>
<dbReference type="AlphaFoldDB" id="A0A1Y4DFT3"/>
<gene>
    <name evidence="8" type="primary">acpS</name>
    <name evidence="10" type="ORF">B5F75_01800</name>
</gene>
<comment type="cofactor">
    <cofactor evidence="8">
        <name>Mg(2+)</name>
        <dbReference type="ChEBI" id="CHEBI:18420"/>
    </cofactor>
</comment>
<evidence type="ECO:0000313" key="10">
    <source>
        <dbReference type="EMBL" id="OUO57532.1"/>
    </source>
</evidence>
<dbReference type="GO" id="GO:0006633">
    <property type="term" value="P:fatty acid biosynthetic process"/>
    <property type="evidence" value="ECO:0007669"/>
    <property type="project" value="UniProtKB-UniRule"/>
</dbReference>
<dbReference type="HAMAP" id="MF_00101">
    <property type="entry name" value="AcpS"/>
    <property type="match status" value="1"/>
</dbReference>
<feature type="binding site" evidence="8">
    <location>
        <position position="56"/>
    </location>
    <ligand>
        <name>Mg(2+)</name>
        <dbReference type="ChEBI" id="CHEBI:18420"/>
    </ligand>
</feature>
<accession>A0A1Y4DFT3</accession>
<dbReference type="SUPFAM" id="SSF56214">
    <property type="entry name" value="4'-phosphopantetheinyl transferase"/>
    <property type="match status" value="1"/>
</dbReference>
<evidence type="ECO:0000256" key="6">
    <source>
        <dbReference type="ARBA" id="ARBA00023098"/>
    </source>
</evidence>
<proteinExistence type="inferred from homology"/>
<dbReference type="InterPro" id="IPR008278">
    <property type="entry name" value="4-PPantetheinyl_Trfase_dom"/>
</dbReference>
<keyword evidence="2 8" id="KW-0808">Transferase</keyword>
<dbReference type="NCBIfam" id="TIGR00516">
    <property type="entry name" value="acpS"/>
    <property type="match status" value="1"/>
</dbReference>
<keyword evidence="6 8" id="KW-0443">Lipid metabolism</keyword>
<protein>
    <recommendedName>
        <fullName evidence="8">Holo-[acyl-carrier-protein] synthase</fullName>
        <shortName evidence="8">Holo-ACP synthase</shortName>
        <ecNumber evidence="8">2.7.8.7</ecNumber>
    </recommendedName>
    <alternativeName>
        <fullName evidence="8">4'-phosphopantetheinyl transferase AcpS</fullName>
    </alternativeName>
</protein>
<dbReference type="GO" id="GO:0005737">
    <property type="term" value="C:cytoplasm"/>
    <property type="evidence" value="ECO:0007669"/>
    <property type="project" value="UniProtKB-SubCell"/>
</dbReference>
<dbReference type="GO" id="GO:0008897">
    <property type="term" value="F:holo-[acyl-carrier-protein] synthase activity"/>
    <property type="evidence" value="ECO:0007669"/>
    <property type="project" value="UniProtKB-UniRule"/>
</dbReference>
<feature type="domain" description="4'-phosphopantetheinyl transferase" evidence="9">
    <location>
        <begin position="5"/>
        <end position="111"/>
    </location>
</feature>
<evidence type="ECO:0000256" key="1">
    <source>
        <dbReference type="ARBA" id="ARBA00022516"/>
    </source>
</evidence>
<keyword evidence="3 8" id="KW-0479">Metal-binding</keyword>
<keyword evidence="7 8" id="KW-0275">Fatty acid biosynthesis</keyword>
<evidence type="ECO:0000256" key="8">
    <source>
        <dbReference type="HAMAP-Rule" id="MF_00101"/>
    </source>
</evidence>
<comment type="catalytic activity">
    <reaction evidence="8">
        <text>apo-[ACP] + CoA = holo-[ACP] + adenosine 3',5'-bisphosphate + H(+)</text>
        <dbReference type="Rhea" id="RHEA:12068"/>
        <dbReference type="Rhea" id="RHEA-COMP:9685"/>
        <dbReference type="Rhea" id="RHEA-COMP:9690"/>
        <dbReference type="ChEBI" id="CHEBI:15378"/>
        <dbReference type="ChEBI" id="CHEBI:29999"/>
        <dbReference type="ChEBI" id="CHEBI:57287"/>
        <dbReference type="ChEBI" id="CHEBI:58343"/>
        <dbReference type="ChEBI" id="CHEBI:64479"/>
        <dbReference type="EC" id="2.7.8.7"/>
    </reaction>
</comment>
<keyword evidence="11" id="KW-1185">Reference proteome</keyword>
<organism evidence="10 11">
    <name type="scientific">Candidatus Avelusimicrobium gallicola</name>
    <dbReference type="NCBI Taxonomy" id="2562704"/>
    <lineage>
        <taxon>Bacteria</taxon>
        <taxon>Pseudomonadati</taxon>
        <taxon>Elusimicrobiota</taxon>
        <taxon>Elusimicrobia</taxon>
        <taxon>Elusimicrobiales</taxon>
        <taxon>Elusimicrobiaceae</taxon>
        <taxon>Candidatus Avelusimicrobium</taxon>
    </lineage>
</organism>
<name>A0A1Y4DFT3_9BACT</name>
<reference evidence="11" key="1">
    <citation type="submission" date="2017-04" db="EMBL/GenBank/DDBJ databases">
        <title>Function of individual gut microbiota members based on whole genome sequencing of pure cultures obtained from chicken caecum.</title>
        <authorList>
            <person name="Medvecky M."/>
            <person name="Cejkova D."/>
            <person name="Polansky O."/>
            <person name="Karasova D."/>
            <person name="Kubasova T."/>
            <person name="Cizek A."/>
            <person name="Rychlik I."/>
        </authorList>
    </citation>
    <scope>NUCLEOTIDE SEQUENCE [LARGE SCALE GENOMIC DNA]</scope>
    <source>
        <strain evidence="11">An273</strain>
    </source>
</reference>
<dbReference type="OrthoDB" id="517356at2"/>
<evidence type="ECO:0000259" key="9">
    <source>
        <dbReference type="Pfam" id="PF01648"/>
    </source>
</evidence>
<keyword evidence="5 8" id="KW-0460">Magnesium</keyword>
<dbReference type="InterPro" id="IPR037143">
    <property type="entry name" value="4-PPantetheinyl_Trfase_dom_sf"/>
</dbReference>
<evidence type="ECO:0000313" key="11">
    <source>
        <dbReference type="Proteomes" id="UP000196368"/>
    </source>
</evidence>
<evidence type="ECO:0000256" key="7">
    <source>
        <dbReference type="ARBA" id="ARBA00023160"/>
    </source>
</evidence>
<comment type="caution">
    <text evidence="10">The sequence shown here is derived from an EMBL/GenBank/DDBJ whole genome shotgun (WGS) entry which is preliminary data.</text>
</comment>
<dbReference type="Pfam" id="PF01648">
    <property type="entry name" value="ACPS"/>
    <property type="match status" value="1"/>
</dbReference>
<comment type="subcellular location">
    <subcellularLocation>
        <location evidence="8">Cytoplasm</location>
    </subcellularLocation>
</comment>
<feature type="binding site" evidence="8">
    <location>
        <position position="9"/>
    </location>
    <ligand>
        <name>Mg(2+)</name>
        <dbReference type="ChEBI" id="CHEBI:18420"/>
    </ligand>
</feature>
<keyword evidence="4 8" id="KW-0276">Fatty acid metabolism</keyword>
<keyword evidence="1 8" id="KW-0444">Lipid biosynthesis</keyword>
<evidence type="ECO:0000256" key="3">
    <source>
        <dbReference type="ARBA" id="ARBA00022723"/>
    </source>
</evidence>
<dbReference type="Proteomes" id="UP000196368">
    <property type="component" value="Unassembled WGS sequence"/>
</dbReference>
<evidence type="ECO:0000256" key="5">
    <source>
        <dbReference type="ARBA" id="ARBA00022842"/>
    </source>
</evidence>
<comment type="similarity">
    <text evidence="8">Belongs to the P-Pant transferase superfamily. AcpS family.</text>
</comment>